<evidence type="ECO:0000313" key="1">
    <source>
        <dbReference type="EMBL" id="PEA87749.1"/>
    </source>
</evidence>
<protein>
    <submittedName>
        <fullName evidence="1">Uncharacterized protein</fullName>
    </submittedName>
</protein>
<gene>
    <name evidence="1" type="ORF">CON71_22990</name>
</gene>
<accession>A0A9X6TK75</accession>
<sequence>MIKISYLFLVIKIAYKDVDVKRIKPEIFGPNVYRICSIFYTYDTTKKKWIYLLYPYEIENQIRSYRLLRTTRQTLLTANSGIKQVNSILPSI</sequence>
<dbReference type="EMBL" id="NVNL01000043">
    <property type="protein sequence ID" value="PEA87749.1"/>
    <property type="molecule type" value="Genomic_DNA"/>
</dbReference>
<proteinExistence type="predicted"/>
<dbReference type="AlphaFoldDB" id="A0A9X6TK75"/>
<name>A0A9X6TK75_BACTU</name>
<evidence type="ECO:0000313" key="2">
    <source>
        <dbReference type="Proteomes" id="UP000220702"/>
    </source>
</evidence>
<reference evidence="1 2" key="1">
    <citation type="submission" date="2017-09" db="EMBL/GenBank/DDBJ databases">
        <title>Large-scale bioinformatics analysis of Bacillus genomes uncovers conserved roles of natural products in bacterial physiology.</title>
        <authorList>
            <consortium name="Agbiome Team Llc"/>
            <person name="Bleich R.M."/>
            <person name="Grubbs K.J."/>
            <person name="Santa Maria K.C."/>
            <person name="Allen S.E."/>
            <person name="Farag S."/>
            <person name="Shank E.A."/>
            <person name="Bowers A."/>
        </authorList>
    </citation>
    <scope>NUCLEOTIDE SEQUENCE [LARGE SCALE GENOMIC DNA]</scope>
    <source>
        <strain evidence="1 2">AFS089089</strain>
    </source>
</reference>
<organism evidence="1 2">
    <name type="scientific">Bacillus thuringiensis</name>
    <dbReference type="NCBI Taxonomy" id="1428"/>
    <lineage>
        <taxon>Bacteria</taxon>
        <taxon>Bacillati</taxon>
        <taxon>Bacillota</taxon>
        <taxon>Bacilli</taxon>
        <taxon>Bacillales</taxon>
        <taxon>Bacillaceae</taxon>
        <taxon>Bacillus</taxon>
        <taxon>Bacillus cereus group</taxon>
    </lineage>
</organism>
<comment type="caution">
    <text evidence="1">The sequence shown here is derived from an EMBL/GenBank/DDBJ whole genome shotgun (WGS) entry which is preliminary data.</text>
</comment>
<dbReference type="Proteomes" id="UP000220702">
    <property type="component" value="Unassembled WGS sequence"/>
</dbReference>